<dbReference type="SUPFAM" id="SSF88874">
    <property type="entry name" value="Receptor-binding domain of short tail fibre protein gp12"/>
    <property type="match status" value="1"/>
</dbReference>
<evidence type="ECO:0000259" key="2">
    <source>
        <dbReference type="Pfam" id="PF07484"/>
    </source>
</evidence>
<feature type="domain" description="Phage tail collar" evidence="2">
    <location>
        <begin position="33"/>
        <end position="59"/>
    </location>
</feature>
<reference evidence="3 4" key="1">
    <citation type="journal article" date="2018" name="Nat. Biotechnol.">
        <title>A standardized bacterial taxonomy based on genome phylogeny substantially revises the tree of life.</title>
        <authorList>
            <person name="Parks D.H."/>
            <person name="Chuvochina M."/>
            <person name="Waite D.W."/>
            <person name="Rinke C."/>
            <person name="Skarshewski A."/>
            <person name="Chaumeil P.A."/>
            <person name="Hugenholtz P."/>
        </authorList>
    </citation>
    <scope>NUCLEOTIDE SEQUENCE [LARGE SCALE GENOMIC DNA]</scope>
    <source>
        <strain evidence="3">UBA8739</strain>
    </source>
</reference>
<proteinExistence type="predicted"/>
<dbReference type="Gene3D" id="3.90.1340.10">
    <property type="entry name" value="Phage tail collar domain"/>
    <property type="match status" value="1"/>
</dbReference>
<feature type="region of interest" description="Disordered" evidence="1">
    <location>
        <begin position="1"/>
        <end position="24"/>
    </location>
</feature>
<protein>
    <submittedName>
        <fullName evidence="3">Phage tail protein</fullName>
    </submittedName>
</protein>
<dbReference type="Proteomes" id="UP000257706">
    <property type="component" value="Unassembled WGS sequence"/>
</dbReference>
<name>A0A3B9IJZ7_9PROT</name>
<sequence length="193" mass="19846">MAFIRRGADRAPHRRRRIRGARGDDPRAPFIRAELFAAIGSRFGGDGVTDFALPDLRGRQFLGAGQGPDTAAYAPADSGGAEALVLTADQLPAHDHDITLREIGLQLPAAGAQATFTTPATGLIPGDGHTIFDNQGVEVSVPVQAYADASRADGRFLAPAIEGGLAVLPAGGGVPVPLGAPWLAATAIIRATL</sequence>
<evidence type="ECO:0000313" key="3">
    <source>
        <dbReference type="EMBL" id="HAE48181.1"/>
    </source>
</evidence>
<accession>A0A3B9IJZ7</accession>
<feature type="compositionally biased region" description="Basic and acidic residues" evidence="1">
    <location>
        <begin position="1"/>
        <end position="11"/>
    </location>
</feature>
<dbReference type="InterPro" id="IPR011083">
    <property type="entry name" value="Phage_tail_collar_dom"/>
</dbReference>
<dbReference type="AlphaFoldDB" id="A0A3B9IJZ7"/>
<gene>
    <name evidence="3" type="ORF">DCK97_12240</name>
</gene>
<organism evidence="3 4">
    <name type="scientific">Tistrella mobilis</name>
    <dbReference type="NCBI Taxonomy" id="171437"/>
    <lineage>
        <taxon>Bacteria</taxon>
        <taxon>Pseudomonadati</taxon>
        <taxon>Pseudomonadota</taxon>
        <taxon>Alphaproteobacteria</taxon>
        <taxon>Geminicoccales</taxon>
        <taxon>Geminicoccaceae</taxon>
        <taxon>Tistrella</taxon>
    </lineage>
</organism>
<dbReference type="Pfam" id="PF07484">
    <property type="entry name" value="Collar"/>
    <property type="match status" value="1"/>
</dbReference>
<evidence type="ECO:0000256" key="1">
    <source>
        <dbReference type="SAM" id="MobiDB-lite"/>
    </source>
</evidence>
<dbReference type="InterPro" id="IPR037053">
    <property type="entry name" value="Phage_tail_collar_dom_sf"/>
</dbReference>
<comment type="caution">
    <text evidence="3">The sequence shown here is derived from an EMBL/GenBank/DDBJ whole genome shotgun (WGS) entry which is preliminary data.</text>
</comment>
<dbReference type="EMBL" id="DMAI01000194">
    <property type="protein sequence ID" value="HAE48181.1"/>
    <property type="molecule type" value="Genomic_DNA"/>
</dbReference>
<evidence type="ECO:0000313" key="4">
    <source>
        <dbReference type="Proteomes" id="UP000257706"/>
    </source>
</evidence>